<protein>
    <submittedName>
        <fullName evidence="5">Uncharacterized protein</fullName>
    </submittedName>
</protein>
<dbReference type="GO" id="GO:0005524">
    <property type="term" value="F:ATP binding"/>
    <property type="evidence" value="ECO:0007669"/>
    <property type="project" value="UniProtKB-KW"/>
</dbReference>
<dbReference type="GO" id="GO:0016887">
    <property type="term" value="F:ATP hydrolysis activity"/>
    <property type="evidence" value="ECO:0007669"/>
    <property type="project" value="InterPro"/>
</dbReference>
<keyword evidence="2" id="KW-0813">Transport</keyword>
<proteinExistence type="inferred from homology"/>
<dbReference type="InterPro" id="IPR003593">
    <property type="entry name" value="AAA+_ATPase"/>
</dbReference>
<dbReference type="CDD" id="cd03255">
    <property type="entry name" value="ABC_MJ0796_LolCDE_FtsE"/>
    <property type="match status" value="1"/>
</dbReference>
<dbReference type="RefSeq" id="WP_047941079.1">
    <property type="nucleotide sequence ID" value="NZ_JARTLH010000001.1"/>
</dbReference>
<keyword evidence="6" id="KW-1185">Reference proteome</keyword>
<dbReference type="EMBL" id="LDPH01000004">
    <property type="protein sequence ID" value="KLV27119.1"/>
    <property type="molecule type" value="Genomic_DNA"/>
</dbReference>
<comment type="caution">
    <text evidence="5">The sequence shown here is derived from an EMBL/GenBank/DDBJ whole genome shotgun (WGS) entry which is preliminary data.</text>
</comment>
<dbReference type="InterPro" id="IPR003439">
    <property type="entry name" value="ABC_transporter-like_ATP-bd"/>
</dbReference>
<evidence type="ECO:0000256" key="3">
    <source>
        <dbReference type="ARBA" id="ARBA00022741"/>
    </source>
</evidence>
<dbReference type="GO" id="GO:0022857">
    <property type="term" value="F:transmembrane transporter activity"/>
    <property type="evidence" value="ECO:0007669"/>
    <property type="project" value="UniProtKB-ARBA"/>
</dbReference>
<dbReference type="PROSITE" id="PS50893">
    <property type="entry name" value="ABC_TRANSPORTER_2"/>
    <property type="match status" value="1"/>
</dbReference>
<dbReference type="Gene3D" id="3.40.50.300">
    <property type="entry name" value="P-loop containing nucleotide triphosphate hydrolases"/>
    <property type="match status" value="1"/>
</dbReference>
<dbReference type="PANTHER" id="PTHR42798">
    <property type="entry name" value="LIPOPROTEIN-RELEASING SYSTEM ATP-BINDING PROTEIN LOLD"/>
    <property type="match status" value="1"/>
</dbReference>
<dbReference type="SMART" id="SM00382">
    <property type="entry name" value="AAA"/>
    <property type="match status" value="1"/>
</dbReference>
<dbReference type="FunFam" id="3.40.50.300:FF:000032">
    <property type="entry name" value="Export ABC transporter ATP-binding protein"/>
    <property type="match status" value="1"/>
</dbReference>
<dbReference type="GO" id="GO:0098796">
    <property type="term" value="C:membrane protein complex"/>
    <property type="evidence" value="ECO:0007669"/>
    <property type="project" value="UniProtKB-ARBA"/>
</dbReference>
<dbReference type="SUPFAM" id="SSF52540">
    <property type="entry name" value="P-loop containing nucleoside triphosphate hydrolases"/>
    <property type="match status" value="1"/>
</dbReference>
<gene>
    <name evidence="5" type="ORF">ABW02_06205</name>
</gene>
<evidence type="ECO:0000256" key="2">
    <source>
        <dbReference type="ARBA" id="ARBA00022448"/>
    </source>
</evidence>
<dbReference type="InterPro" id="IPR017871">
    <property type="entry name" value="ABC_transporter-like_CS"/>
</dbReference>
<sequence length="250" mass="27511">MKVLEVNRLSKKYGHGLSEIRALEQINLEVEKGEFVAIMGTSGSGKSTLLNMISGLDTYDEGEVLISGENIKGYTDYQLTRLRSEKIGFIFQFFHLIPVLSVLENVTLPGMLKQHKKGDIEKKAIDILQLVGLGSFIHSKPTLLSGGQQQRVAIARALINEPDLILADEPTGSLDSKTSKEMMAILQRFSHILHHTIVLVTHDPTVAAYADRVVFMSDGKIADVLSLANTNLECQEKIRIISSKVEGLGV</sequence>
<dbReference type="OrthoDB" id="9791546at2"/>
<dbReference type="PATRIC" id="fig|1397.4.peg.3906"/>
<organism evidence="5 6">
    <name type="scientific">Niallia circulans</name>
    <name type="common">Bacillus circulans</name>
    <dbReference type="NCBI Taxonomy" id="1397"/>
    <lineage>
        <taxon>Bacteria</taxon>
        <taxon>Bacillati</taxon>
        <taxon>Bacillota</taxon>
        <taxon>Bacilli</taxon>
        <taxon>Bacillales</taxon>
        <taxon>Bacillaceae</taxon>
        <taxon>Niallia</taxon>
    </lineage>
</organism>
<name>A0A0J1IMC9_NIACI</name>
<dbReference type="InterPro" id="IPR027417">
    <property type="entry name" value="P-loop_NTPase"/>
</dbReference>
<keyword evidence="4" id="KW-0067">ATP-binding</keyword>
<dbReference type="PROSITE" id="PS00211">
    <property type="entry name" value="ABC_TRANSPORTER_1"/>
    <property type="match status" value="1"/>
</dbReference>
<dbReference type="AlphaFoldDB" id="A0A0J1IMC9"/>
<accession>A0A0J1IMC9</accession>
<reference evidence="5 6" key="1">
    <citation type="submission" date="2015-05" db="EMBL/GenBank/DDBJ databases">
        <title>Whole genome sequence and identification of bacterial endophytes from Costus igneus.</title>
        <authorList>
            <person name="Lee Y.P."/>
            <person name="Gan H.M."/>
            <person name="Eng W."/>
            <person name="Wheatley M.S."/>
            <person name="Caraballo A."/>
            <person name="Polter S."/>
            <person name="Savka M.A."/>
            <person name="Hudson A.O."/>
        </authorList>
    </citation>
    <scope>NUCLEOTIDE SEQUENCE [LARGE SCALE GENOMIC DNA]</scope>
    <source>
        <strain evidence="5 6">RIT379</strain>
    </source>
</reference>
<evidence type="ECO:0000256" key="4">
    <source>
        <dbReference type="ARBA" id="ARBA00022840"/>
    </source>
</evidence>
<evidence type="ECO:0000313" key="5">
    <source>
        <dbReference type="EMBL" id="KLV27119.1"/>
    </source>
</evidence>
<evidence type="ECO:0000256" key="1">
    <source>
        <dbReference type="ARBA" id="ARBA00005417"/>
    </source>
</evidence>
<dbReference type="Pfam" id="PF00005">
    <property type="entry name" value="ABC_tran"/>
    <property type="match status" value="1"/>
</dbReference>
<dbReference type="InterPro" id="IPR017911">
    <property type="entry name" value="MacB-like_ATP-bd"/>
</dbReference>
<evidence type="ECO:0000313" key="6">
    <source>
        <dbReference type="Proteomes" id="UP000036045"/>
    </source>
</evidence>
<comment type="similarity">
    <text evidence="1">Belongs to the ABC transporter superfamily.</text>
</comment>
<dbReference type="PANTHER" id="PTHR42798:SF7">
    <property type="entry name" value="ALPHA-D-RIBOSE 1-METHYLPHOSPHONATE 5-TRIPHOSPHATE SYNTHASE SUBUNIT PHNL"/>
    <property type="match status" value="1"/>
</dbReference>
<keyword evidence="3" id="KW-0547">Nucleotide-binding</keyword>
<dbReference type="Proteomes" id="UP000036045">
    <property type="component" value="Unassembled WGS sequence"/>
</dbReference>